<evidence type="ECO:0000256" key="4">
    <source>
        <dbReference type="ARBA" id="ARBA00023163"/>
    </source>
</evidence>
<dbReference type="SUPFAM" id="SSF88946">
    <property type="entry name" value="Sigma2 domain of RNA polymerase sigma factors"/>
    <property type="match status" value="1"/>
</dbReference>
<proteinExistence type="inferred from homology"/>
<feature type="domain" description="RNA polymerase sigma factor 70 region 4 type 2" evidence="5">
    <location>
        <begin position="115"/>
        <end position="165"/>
    </location>
</feature>
<dbReference type="SUPFAM" id="SSF88659">
    <property type="entry name" value="Sigma3 and sigma4 domains of RNA polymerase sigma factors"/>
    <property type="match status" value="1"/>
</dbReference>
<evidence type="ECO:0000313" key="7">
    <source>
        <dbReference type="Proteomes" id="UP000324383"/>
    </source>
</evidence>
<dbReference type="InterPro" id="IPR014327">
    <property type="entry name" value="RNA_pol_sigma70_bacteroid"/>
</dbReference>
<organism evidence="6 7">
    <name type="scientific">Bacteroides pyogenes</name>
    <dbReference type="NCBI Taxonomy" id="310300"/>
    <lineage>
        <taxon>Bacteria</taxon>
        <taxon>Pseudomonadati</taxon>
        <taxon>Bacteroidota</taxon>
        <taxon>Bacteroidia</taxon>
        <taxon>Bacteroidales</taxon>
        <taxon>Bacteroidaceae</taxon>
        <taxon>Bacteroides</taxon>
    </lineage>
</organism>
<dbReference type="GO" id="GO:0003677">
    <property type="term" value="F:DNA binding"/>
    <property type="evidence" value="ECO:0007669"/>
    <property type="project" value="InterPro"/>
</dbReference>
<reference evidence="6 7" key="1">
    <citation type="submission" date="2019-07" db="EMBL/GenBank/DDBJ databases">
        <title>Draft Genome Sequences of Bacteroides pyogenes Strains Isolated from the Uterus Holstein Dairy Cows with Metritis.</title>
        <authorList>
            <person name="Cunha F."/>
            <person name="Galvao K.N."/>
            <person name="Jeon S.J."/>
            <person name="Jeong K.C."/>
        </authorList>
    </citation>
    <scope>NUCLEOTIDE SEQUENCE [LARGE SCALE GENOMIC DNA]</scope>
    <source>
        <strain evidence="6 7">KG-31</strain>
    </source>
</reference>
<accession>A0A5D3EE61</accession>
<evidence type="ECO:0000256" key="2">
    <source>
        <dbReference type="ARBA" id="ARBA00023015"/>
    </source>
</evidence>
<dbReference type="Gene3D" id="1.10.10.10">
    <property type="entry name" value="Winged helix-like DNA-binding domain superfamily/Winged helix DNA-binding domain"/>
    <property type="match status" value="1"/>
</dbReference>
<dbReference type="InterPro" id="IPR013249">
    <property type="entry name" value="RNA_pol_sigma70_r4_t2"/>
</dbReference>
<gene>
    <name evidence="6" type="ORF">FNJ60_05265</name>
</gene>
<dbReference type="GO" id="GO:0016987">
    <property type="term" value="F:sigma factor activity"/>
    <property type="evidence" value="ECO:0007669"/>
    <property type="project" value="UniProtKB-KW"/>
</dbReference>
<dbReference type="Proteomes" id="UP000324383">
    <property type="component" value="Unassembled WGS sequence"/>
</dbReference>
<dbReference type="InterPro" id="IPR014284">
    <property type="entry name" value="RNA_pol_sigma-70_dom"/>
</dbReference>
<dbReference type="InterPro" id="IPR013325">
    <property type="entry name" value="RNA_pol_sigma_r2"/>
</dbReference>
<keyword evidence="3" id="KW-0731">Sigma factor</keyword>
<dbReference type="InterPro" id="IPR013324">
    <property type="entry name" value="RNA_pol_sigma_r3/r4-like"/>
</dbReference>
<protein>
    <submittedName>
        <fullName evidence="6">RNA polymerase sigma-70 factor</fullName>
    </submittedName>
</protein>
<dbReference type="PANTHER" id="PTHR43133:SF46">
    <property type="entry name" value="RNA POLYMERASE SIGMA-70 FACTOR ECF SUBFAMILY"/>
    <property type="match status" value="1"/>
</dbReference>
<dbReference type="RefSeq" id="WP_148726586.1">
    <property type="nucleotide sequence ID" value="NZ_CP197398.1"/>
</dbReference>
<dbReference type="GO" id="GO:0006352">
    <property type="term" value="P:DNA-templated transcription initiation"/>
    <property type="evidence" value="ECO:0007669"/>
    <property type="project" value="InterPro"/>
</dbReference>
<name>A0A5D3EE61_9BACE</name>
<dbReference type="InterPro" id="IPR036388">
    <property type="entry name" value="WH-like_DNA-bd_sf"/>
</dbReference>
<sequence length="181" mass="20947">MTVINLNSIYTTYYKRAFLFTLSYVHNDLVAEDIVSEAIIYLWELSKKQDIPSIEAVLITYIRSKSLNYLKHLQVQENVYQNLTDKGQRELEIRISTLEACDPKEIMSEELHSKVKTLLAGMPEKTRIAFISDRLDGKSHKEIAEELGISVKGVEYHISKAVKLLRDNLKEYAPFLIFFIC</sequence>
<dbReference type="EMBL" id="VKLW01000009">
    <property type="protein sequence ID" value="TYK34148.1"/>
    <property type="molecule type" value="Genomic_DNA"/>
</dbReference>
<dbReference type="PANTHER" id="PTHR43133">
    <property type="entry name" value="RNA POLYMERASE ECF-TYPE SIGMA FACTO"/>
    <property type="match status" value="1"/>
</dbReference>
<evidence type="ECO:0000259" key="5">
    <source>
        <dbReference type="Pfam" id="PF08281"/>
    </source>
</evidence>
<keyword evidence="4" id="KW-0804">Transcription</keyword>
<keyword evidence="2" id="KW-0805">Transcription regulation</keyword>
<dbReference type="NCBIfam" id="TIGR02985">
    <property type="entry name" value="Sig70_bacteroi1"/>
    <property type="match status" value="1"/>
</dbReference>
<dbReference type="Pfam" id="PF08281">
    <property type="entry name" value="Sigma70_r4_2"/>
    <property type="match status" value="1"/>
</dbReference>
<evidence type="ECO:0000256" key="1">
    <source>
        <dbReference type="ARBA" id="ARBA00010641"/>
    </source>
</evidence>
<evidence type="ECO:0000256" key="3">
    <source>
        <dbReference type="ARBA" id="ARBA00023082"/>
    </source>
</evidence>
<dbReference type="AlphaFoldDB" id="A0A5D3EE61"/>
<evidence type="ECO:0000313" key="6">
    <source>
        <dbReference type="EMBL" id="TYK34148.1"/>
    </source>
</evidence>
<comment type="similarity">
    <text evidence="1">Belongs to the sigma-70 factor family. ECF subfamily.</text>
</comment>
<comment type="caution">
    <text evidence="6">The sequence shown here is derived from an EMBL/GenBank/DDBJ whole genome shotgun (WGS) entry which is preliminary data.</text>
</comment>
<dbReference type="NCBIfam" id="TIGR02937">
    <property type="entry name" value="sigma70-ECF"/>
    <property type="match status" value="1"/>
</dbReference>
<keyword evidence="7" id="KW-1185">Reference proteome</keyword>
<dbReference type="InterPro" id="IPR039425">
    <property type="entry name" value="RNA_pol_sigma-70-like"/>
</dbReference>